<name>A0A5B7JUI0_PORTR</name>
<gene>
    <name evidence="2" type="ORF">E2C01_092065</name>
</gene>
<feature type="compositionally biased region" description="Low complexity" evidence="1">
    <location>
        <begin position="115"/>
        <end position="128"/>
    </location>
</feature>
<evidence type="ECO:0000313" key="3">
    <source>
        <dbReference type="Proteomes" id="UP000324222"/>
    </source>
</evidence>
<proteinExistence type="predicted"/>
<evidence type="ECO:0000256" key="1">
    <source>
        <dbReference type="SAM" id="MobiDB-lite"/>
    </source>
</evidence>
<feature type="compositionally biased region" description="Basic and acidic residues" evidence="1">
    <location>
        <begin position="1"/>
        <end position="19"/>
    </location>
</feature>
<evidence type="ECO:0000313" key="2">
    <source>
        <dbReference type="EMBL" id="MPC96787.1"/>
    </source>
</evidence>
<dbReference type="Proteomes" id="UP000324222">
    <property type="component" value="Unassembled WGS sequence"/>
</dbReference>
<dbReference type="OrthoDB" id="20799at2759"/>
<dbReference type="EMBL" id="VSRR010107353">
    <property type="protein sequence ID" value="MPC96787.1"/>
    <property type="molecule type" value="Genomic_DNA"/>
</dbReference>
<feature type="region of interest" description="Disordered" evidence="1">
    <location>
        <begin position="1"/>
        <end position="134"/>
    </location>
</feature>
<accession>A0A5B7JUI0</accession>
<comment type="caution">
    <text evidence="2">The sequence shown here is derived from an EMBL/GenBank/DDBJ whole genome shotgun (WGS) entry which is preliminary data.</text>
</comment>
<reference evidence="2 3" key="1">
    <citation type="submission" date="2019-05" db="EMBL/GenBank/DDBJ databases">
        <title>Another draft genome of Portunus trituberculatus and its Hox gene families provides insights of decapod evolution.</title>
        <authorList>
            <person name="Jeong J.-H."/>
            <person name="Song I."/>
            <person name="Kim S."/>
            <person name="Choi T."/>
            <person name="Kim D."/>
            <person name="Ryu S."/>
            <person name="Kim W."/>
        </authorList>
    </citation>
    <scope>NUCLEOTIDE SEQUENCE [LARGE SCALE GENOMIC DNA]</scope>
    <source>
        <tissue evidence="2">Muscle</tissue>
    </source>
</reference>
<protein>
    <submittedName>
        <fullName evidence="2">Uncharacterized protein</fullName>
    </submittedName>
</protein>
<feature type="compositionally biased region" description="Low complexity" evidence="1">
    <location>
        <begin position="23"/>
        <end position="37"/>
    </location>
</feature>
<sequence length="134" mass="13981">MFTSKSDDKKKGDHSEASDAHSTTTTTATTIAAAPSNPAGPPAAAPPTETPKAAPPKSPLTVRDKLSKLRLSRSKEKKKQSDKGRSTSVDEASPRDGQDPRAALSLPTSPSRRPLTLFPSSFTKSSSPPQASGD</sequence>
<dbReference type="AlphaFoldDB" id="A0A5B7JUI0"/>
<keyword evidence="3" id="KW-1185">Reference proteome</keyword>
<feature type="compositionally biased region" description="Basic residues" evidence="1">
    <location>
        <begin position="68"/>
        <end position="78"/>
    </location>
</feature>
<organism evidence="2 3">
    <name type="scientific">Portunus trituberculatus</name>
    <name type="common">Swimming crab</name>
    <name type="synonym">Neptunus trituberculatus</name>
    <dbReference type="NCBI Taxonomy" id="210409"/>
    <lineage>
        <taxon>Eukaryota</taxon>
        <taxon>Metazoa</taxon>
        <taxon>Ecdysozoa</taxon>
        <taxon>Arthropoda</taxon>
        <taxon>Crustacea</taxon>
        <taxon>Multicrustacea</taxon>
        <taxon>Malacostraca</taxon>
        <taxon>Eumalacostraca</taxon>
        <taxon>Eucarida</taxon>
        <taxon>Decapoda</taxon>
        <taxon>Pleocyemata</taxon>
        <taxon>Brachyura</taxon>
        <taxon>Eubrachyura</taxon>
        <taxon>Portunoidea</taxon>
        <taxon>Portunidae</taxon>
        <taxon>Portuninae</taxon>
        <taxon>Portunus</taxon>
    </lineage>
</organism>
<feature type="compositionally biased region" description="Pro residues" evidence="1">
    <location>
        <begin position="38"/>
        <end position="58"/>
    </location>
</feature>